<evidence type="ECO:0000313" key="6">
    <source>
        <dbReference type="Proteomes" id="UP000053825"/>
    </source>
</evidence>
<dbReference type="Pfam" id="PF10273">
    <property type="entry name" value="WGG"/>
    <property type="match status" value="1"/>
</dbReference>
<comment type="similarity">
    <text evidence="2">Belongs to the TSR2 family.</text>
</comment>
<evidence type="ECO:0000313" key="5">
    <source>
        <dbReference type="EMBL" id="KOC68202.1"/>
    </source>
</evidence>
<dbReference type="InterPro" id="IPR019398">
    <property type="entry name" value="Pre-rRNA_process_TSR2"/>
</dbReference>
<proteinExistence type="inferred from homology"/>
<protein>
    <recommendedName>
        <fullName evidence="3">Pre-rRNA-processing protein TSR2 homolog</fullName>
    </recommendedName>
</protein>
<keyword evidence="6" id="KW-1185">Reference proteome</keyword>
<reference evidence="5 6" key="1">
    <citation type="submission" date="2015-07" db="EMBL/GenBank/DDBJ databases">
        <title>The genome of Habropoda laboriosa.</title>
        <authorList>
            <person name="Pan H."/>
            <person name="Kapheim K."/>
        </authorList>
    </citation>
    <scope>NUCLEOTIDE SEQUENCE [LARGE SCALE GENOMIC DNA]</scope>
    <source>
        <strain evidence="5">0110345459</strain>
    </source>
</reference>
<gene>
    <name evidence="5" type="ORF">WH47_03360</name>
</gene>
<dbReference type="AlphaFoldDB" id="A0A0L7RBA3"/>
<keyword evidence="4" id="KW-0698">rRNA processing</keyword>
<name>A0A0L7RBA3_9HYME</name>
<accession>A0A0L7RBA3</accession>
<evidence type="ECO:0000256" key="2">
    <source>
        <dbReference type="ARBA" id="ARBA00006524"/>
    </source>
</evidence>
<dbReference type="GO" id="GO:0006364">
    <property type="term" value="P:rRNA processing"/>
    <property type="evidence" value="ECO:0007669"/>
    <property type="project" value="UniProtKB-KW"/>
</dbReference>
<organism evidence="5 6">
    <name type="scientific">Habropoda laboriosa</name>
    <dbReference type="NCBI Taxonomy" id="597456"/>
    <lineage>
        <taxon>Eukaryota</taxon>
        <taxon>Metazoa</taxon>
        <taxon>Ecdysozoa</taxon>
        <taxon>Arthropoda</taxon>
        <taxon>Hexapoda</taxon>
        <taxon>Insecta</taxon>
        <taxon>Pterygota</taxon>
        <taxon>Neoptera</taxon>
        <taxon>Endopterygota</taxon>
        <taxon>Hymenoptera</taxon>
        <taxon>Apocrita</taxon>
        <taxon>Aculeata</taxon>
        <taxon>Apoidea</taxon>
        <taxon>Anthophila</taxon>
        <taxon>Apidae</taxon>
        <taxon>Habropoda</taxon>
    </lineage>
</organism>
<dbReference type="Proteomes" id="UP000053825">
    <property type="component" value="Unassembled WGS sequence"/>
</dbReference>
<sequence>MAVEHRMGPKERAVDFCPYITEVMYMNEDLTSSEIANELEDYMEEHFITELEDDSAIQVAEDLLKFHRYCTENNANVLATELEKIPPLQPWLLTSEPMHMVQTTCHLESGSSEDEKETPSDMEVIGEWTEVRSRRRR</sequence>
<evidence type="ECO:0000256" key="1">
    <source>
        <dbReference type="ARBA" id="ARBA00002210"/>
    </source>
</evidence>
<comment type="function">
    <text evidence="1">May be involved in 20S pre-rRNA processing.</text>
</comment>
<dbReference type="EMBL" id="KQ414617">
    <property type="protein sequence ID" value="KOC68202.1"/>
    <property type="molecule type" value="Genomic_DNA"/>
</dbReference>
<evidence type="ECO:0000256" key="4">
    <source>
        <dbReference type="ARBA" id="ARBA00022552"/>
    </source>
</evidence>
<evidence type="ECO:0000256" key="3">
    <source>
        <dbReference type="ARBA" id="ARBA00017551"/>
    </source>
</evidence>
<dbReference type="STRING" id="597456.A0A0L7RBA3"/>